<dbReference type="AlphaFoldDB" id="Q143R9"/>
<protein>
    <submittedName>
        <fullName evidence="2">Dienelactone hydrolase</fullName>
    </submittedName>
</protein>
<dbReference type="STRING" id="266265.Bxe_A3568"/>
<dbReference type="Pfam" id="PF01738">
    <property type="entry name" value="DLH"/>
    <property type="match status" value="1"/>
</dbReference>
<name>Q143R9_PARXL</name>
<evidence type="ECO:0000313" key="2">
    <source>
        <dbReference type="EMBL" id="ABE29420.1"/>
    </source>
</evidence>
<dbReference type="InterPro" id="IPR029058">
    <property type="entry name" value="AB_hydrolase_fold"/>
</dbReference>
<dbReference type="InterPro" id="IPR051049">
    <property type="entry name" value="Dienelactone_hydrolase-like"/>
</dbReference>
<evidence type="ECO:0000313" key="3">
    <source>
        <dbReference type="Proteomes" id="UP000001817"/>
    </source>
</evidence>
<dbReference type="Proteomes" id="UP000001817">
    <property type="component" value="Chromosome 1"/>
</dbReference>
<accession>Q143R9</accession>
<reference evidence="2 3" key="1">
    <citation type="journal article" date="2006" name="Proc. Natl. Acad. Sci. U.S.A.">
        <title>Burkholderia xenovorans LB400 harbors a multi-replicon, 9.73-Mbp genome shaped for versatility.</title>
        <authorList>
            <person name="Chain P.S."/>
            <person name="Denef V.J."/>
            <person name="Konstantinidis K.T."/>
            <person name="Vergez L.M."/>
            <person name="Agullo L."/>
            <person name="Reyes V.L."/>
            <person name="Hauser L."/>
            <person name="Cordova M."/>
            <person name="Gomez L."/>
            <person name="Gonzalez M."/>
            <person name="Land M."/>
            <person name="Lao V."/>
            <person name="Larimer F."/>
            <person name="LiPuma J.J."/>
            <person name="Mahenthiralingam E."/>
            <person name="Malfatti S.A."/>
            <person name="Marx C.J."/>
            <person name="Parnell J.J."/>
            <person name="Ramette A."/>
            <person name="Richardson P."/>
            <person name="Seeger M."/>
            <person name="Smith D."/>
            <person name="Spilker T."/>
            <person name="Sul W.J."/>
            <person name="Tsoi T.V."/>
            <person name="Ulrich L.E."/>
            <person name="Zhulin I.B."/>
            <person name="Tiedje J.M."/>
        </authorList>
    </citation>
    <scope>NUCLEOTIDE SEQUENCE [LARGE SCALE GENOMIC DNA]</scope>
    <source>
        <strain evidence="2 3">LB400</strain>
    </source>
</reference>
<gene>
    <name evidence="2" type="ORF">Bxe_A3568</name>
</gene>
<dbReference type="RefSeq" id="WP_011487190.1">
    <property type="nucleotide sequence ID" value="NC_007951.1"/>
</dbReference>
<dbReference type="PANTHER" id="PTHR46623">
    <property type="entry name" value="CARBOXYMETHYLENEBUTENOLIDASE-RELATED"/>
    <property type="match status" value="1"/>
</dbReference>
<sequence>MSHWITLVTAHGPMNGWVAEPDDKPAGGIVLVHEIFGVNADMRKIADRYAGRGYLTVVPALFDKVQREVELDDYATDDYRRGNELSSQLGVNNAAELVATAVDAIGHAGNMAIIGYGWGGPVACLVARNLSLPCVVYYSTQPPGQPHSAMSPPALAHYGILDPLYESDVLATGNGVESVQFLSYPTGHGFDREGDPLHYHAESAARAFQKTLHFLEQHLGVSGY</sequence>
<dbReference type="EMBL" id="CP000270">
    <property type="protein sequence ID" value="ABE29420.1"/>
    <property type="molecule type" value="Genomic_DNA"/>
</dbReference>
<dbReference type="KEGG" id="bxb:DR64_1267"/>
<dbReference type="eggNOG" id="COG0412">
    <property type="taxonomic scope" value="Bacteria"/>
</dbReference>
<dbReference type="InterPro" id="IPR002925">
    <property type="entry name" value="Dienelactn_hydro"/>
</dbReference>
<keyword evidence="3" id="KW-1185">Reference proteome</keyword>
<feature type="domain" description="Dienelactone hydrolase" evidence="1">
    <location>
        <begin position="14"/>
        <end position="218"/>
    </location>
</feature>
<dbReference type="KEGG" id="bxe:Bxe_A3568"/>
<dbReference type="PANTHER" id="PTHR46623:SF6">
    <property type="entry name" value="ALPHA_BETA-HYDROLASES SUPERFAMILY PROTEIN"/>
    <property type="match status" value="1"/>
</dbReference>
<evidence type="ECO:0000259" key="1">
    <source>
        <dbReference type="Pfam" id="PF01738"/>
    </source>
</evidence>
<dbReference type="Gene3D" id="3.40.50.1820">
    <property type="entry name" value="alpha/beta hydrolase"/>
    <property type="match status" value="1"/>
</dbReference>
<proteinExistence type="predicted"/>
<dbReference type="GO" id="GO:0016787">
    <property type="term" value="F:hydrolase activity"/>
    <property type="evidence" value="ECO:0007669"/>
    <property type="project" value="UniProtKB-KW"/>
</dbReference>
<organism evidence="2 3">
    <name type="scientific">Paraburkholderia xenovorans (strain LB400)</name>
    <dbReference type="NCBI Taxonomy" id="266265"/>
    <lineage>
        <taxon>Bacteria</taxon>
        <taxon>Pseudomonadati</taxon>
        <taxon>Pseudomonadota</taxon>
        <taxon>Betaproteobacteria</taxon>
        <taxon>Burkholderiales</taxon>
        <taxon>Burkholderiaceae</taxon>
        <taxon>Paraburkholderia</taxon>
    </lineage>
</organism>
<dbReference type="SUPFAM" id="SSF53474">
    <property type="entry name" value="alpha/beta-Hydrolases"/>
    <property type="match status" value="1"/>
</dbReference>
<dbReference type="OrthoDB" id="9787933at2"/>
<keyword evidence="2" id="KW-0378">Hydrolase</keyword>